<sequence>MQNNYNMLTDSDKMNIPLLLKSICVGICTAIVVILYRMTLTYAEQLAFGIYDFFRENIIAIPFLFIGLCIVGYVVGYLVSKNKMISGSGIPQLKGQLMGYLKNDWLHTLWAKFMGGTLGIISGLSLGREGPSIQLGACVAEGIGKKLGQNRLERKILMVSGASAGLAAAFNAPLAGVLFALEEVFKYFSPIILLSTMSSAIIADFISKQVFGMEAIFQFDIQGSIPLQDYWMLILLGILLGIMGVLYNSILLKSQELYRKINFLNSRVKLIIPFIGAGLLGLTFPAVLGGGHHMIEYFNLSSGIFFLFALFVIKFLFSMVSFGSGAPGGIFFPLLILGATLGSIFASISVHYFGYNETLFYNFVIVAMAGYFTAIVRAPITGIVLILEMTGSFSHLLSLTVVSLTAYVVADLLKSQPIYESLLDNLLKASNHEELEEEHSKKIMIELLVQYGAALEGKQVKELKWPSKCLLVSIKRGDKEILPKGDTQIKAGDYLLVLTDINSEWKTRKKLEKMNTLS</sequence>
<protein>
    <submittedName>
        <fullName evidence="1">ClC family H(+)/Cl(-) exchange transporter</fullName>
    </submittedName>
</protein>
<evidence type="ECO:0000313" key="1">
    <source>
        <dbReference type="EMBL" id="PHV70478.1"/>
    </source>
</evidence>
<name>A0AC61DCK6_9FIRM</name>
<accession>A0AC61DCK6</accession>
<proteinExistence type="predicted"/>
<evidence type="ECO:0000313" key="2">
    <source>
        <dbReference type="Proteomes" id="UP000224460"/>
    </source>
</evidence>
<comment type="caution">
    <text evidence="1">The sequence shown here is derived from an EMBL/GenBank/DDBJ whole genome shotgun (WGS) entry which is preliminary data.</text>
</comment>
<reference evidence="1" key="1">
    <citation type="submission" date="2017-10" db="EMBL/GenBank/DDBJ databases">
        <title>Genome sequence of cellulolytic Lachnospiraceae bacterium XHS1971 isolated from hotspring sediment.</title>
        <authorList>
            <person name="Vasudevan G."/>
            <person name="Joshi A.J."/>
            <person name="Hivarkar S."/>
            <person name="Lanjekar V.B."/>
            <person name="Dhakephalkar P.K."/>
            <person name="Dagar S."/>
        </authorList>
    </citation>
    <scope>NUCLEOTIDE SEQUENCE</scope>
    <source>
        <strain evidence="1">XHS1971</strain>
    </source>
</reference>
<dbReference type="EMBL" id="PEDL01000010">
    <property type="protein sequence ID" value="PHV70478.1"/>
    <property type="molecule type" value="Genomic_DNA"/>
</dbReference>
<gene>
    <name evidence="1" type="ORF">CS063_10340</name>
</gene>
<keyword evidence="2" id="KW-1185">Reference proteome</keyword>
<dbReference type="Proteomes" id="UP000224460">
    <property type="component" value="Unassembled WGS sequence"/>
</dbReference>
<organism evidence="1 2">
    <name type="scientific">Sporanaerobium hydrogeniformans</name>
    <dbReference type="NCBI Taxonomy" id="3072179"/>
    <lineage>
        <taxon>Bacteria</taxon>
        <taxon>Bacillati</taxon>
        <taxon>Bacillota</taxon>
        <taxon>Clostridia</taxon>
        <taxon>Lachnospirales</taxon>
        <taxon>Lachnospiraceae</taxon>
        <taxon>Sporanaerobium</taxon>
    </lineage>
</organism>